<dbReference type="RefSeq" id="WP_008870905.1">
    <property type="nucleotide sequence ID" value="NZ_ACJN02000003.1"/>
</dbReference>
<organism evidence="1 2">
    <name type="scientific">Desulfonatronospira thiodismutans ASO3-1</name>
    <dbReference type="NCBI Taxonomy" id="555779"/>
    <lineage>
        <taxon>Bacteria</taxon>
        <taxon>Pseudomonadati</taxon>
        <taxon>Thermodesulfobacteriota</taxon>
        <taxon>Desulfovibrionia</taxon>
        <taxon>Desulfovibrionales</taxon>
        <taxon>Desulfonatronovibrionaceae</taxon>
        <taxon>Desulfonatronospira</taxon>
    </lineage>
</organism>
<reference evidence="1" key="1">
    <citation type="submission" date="2010-05" db="EMBL/GenBank/DDBJ databases">
        <title>The draft genome of Desulfonatronospira thiodismutans ASO3-1.</title>
        <authorList>
            <consortium name="US DOE Joint Genome Institute (JGI-PGF)"/>
            <person name="Lucas S."/>
            <person name="Copeland A."/>
            <person name="Lapidus A."/>
            <person name="Cheng J.-F."/>
            <person name="Bruce D."/>
            <person name="Goodwin L."/>
            <person name="Pitluck S."/>
            <person name="Chertkov O."/>
            <person name="Brettin T."/>
            <person name="Detter J.C."/>
            <person name="Han C."/>
            <person name="Land M.L."/>
            <person name="Hauser L."/>
            <person name="Kyrpides N."/>
            <person name="Mikhailova N."/>
            <person name="Muyzer G."/>
            <person name="Woyke T."/>
        </authorList>
    </citation>
    <scope>NUCLEOTIDE SEQUENCE [LARGE SCALE GENOMIC DNA]</scope>
    <source>
        <strain evidence="1">ASO3-1</strain>
    </source>
</reference>
<dbReference type="OrthoDB" id="5397147at2"/>
<evidence type="ECO:0000313" key="2">
    <source>
        <dbReference type="Proteomes" id="UP000005496"/>
    </source>
</evidence>
<dbReference type="Proteomes" id="UP000005496">
    <property type="component" value="Unassembled WGS sequence"/>
</dbReference>
<dbReference type="AlphaFoldDB" id="D6SS89"/>
<accession>D6SS89</accession>
<comment type="caution">
    <text evidence="1">The sequence shown here is derived from an EMBL/GenBank/DDBJ whole genome shotgun (WGS) entry which is preliminary data.</text>
</comment>
<keyword evidence="2" id="KW-1185">Reference proteome</keyword>
<name>D6SS89_9BACT</name>
<sequence length="92" mass="10562">MAWSVRVKKKAVKKARELPRTAKENLFALMREMEESGPVRGNWKNYSKLGKNRHHCHIKGGHPAYVAVWEESEGEINLIEVTYAGTHEDAPY</sequence>
<dbReference type="eggNOG" id="ENOG50336AV">
    <property type="taxonomic scope" value="Bacteria"/>
</dbReference>
<gene>
    <name evidence="1" type="ORF">Dthio_PD0889</name>
</gene>
<protein>
    <submittedName>
        <fullName evidence="1">Conserved hypothetical cytosolic protein</fullName>
    </submittedName>
</protein>
<dbReference type="EMBL" id="ACJN02000003">
    <property type="protein sequence ID" value="EFI33555.1"/>
    <property type="molecule type" value="Genomic_DNA"/>
</dbReference>
<evidence type="ECO:0000313" key="1">
    <source>
        <dbReference type="EMBL" id="EFI33555.1"/>
    </source>
</evidence>
<proteinExistence type="predicted"/>